<keyword evidence="2 5" id="KW-0812">Transmembrane</keyword>
<feature type="transmembrane region" description="Helical" evidence="5">
    <location>
        <begin position="98"/>
        <end position="119"/>
    </location>
</feature>
<dbReference type="Proteomes" id="UP000054516">
    <property type="component" value="Unassembled WGS sequence"/>
</dbReference>
<dbReference type="Pfam" id="PF10277">
    <property type="entry name" value="Frag1"/>
    <property type="match status" value="1"/>
</dbReference>
<keyword evidence="8" id="KW-1185">Reference proteome</keyword>
<dbReference type="PANTHER" id="PTHR21324">
    <property type="entry name" value="FASTING-INDUCIBLE INTEGRAL MEMBRANE PROTEIN TM6P1-RELATED"/>
    <property type="match status" value="1"/>
</dbReference>
<evidence type="ECO:0000256" key="1">
    <source>
        <dbReference type="ARBA" id="ARBA00004127"/>
    </source>
</evidence>
<keyword evidence="4 5" id="KW-0472">Membrane</keyword>
<accession>A0A1W2TLJ1</accession>
<dbReference type="STRING" id="77044.A0A1W2TLJ1"/>
<organism evidence="7">
    <name type="scientific">Rosellinia necatrix</name>
    <name type="common">White root-rot fungus</name>
    <dbReference type="NCBI Taxonomy" id="77044"/>
    <lineage>
        <taxon>Eukaryota</taxon>
        <taxon>Fungi</taxon>
        <taxon>Dikarya</taxon>
        <taxon>Ascomycota</taxon>
        <taxon>Pezizomycotina</taxon>
        <taxon>Sordariomycetes</taxon>
        <taxon>Xylariomycetidae</taxon>
        <taxon>Xylariales</taxon>
        <taxon>Xylariaceae</taxon>
        <taxon>Rosellinia</taxon>
    </lineage>
</organism>
<dbReference type="AlphaFoldDB" id="A0A1W2TLJ1"/>
<proteinExistence type="predicted"/>
<evidence type="ECO:0000313" key="8">
    <source>
        <dbReference type="Proteomes" id="UP000054516"/>
    </source>
</evidence>
<dbReference type="GO" id="GO:0005886">
    <property type="term" value="C:plasma membrane"/>
    <property type="evidence" value="ECO:0007669"/>
    <property type="project" value="TreeGrafter"/>
</dbReference>
<keyword evidence="3 5" id="KW-1133">Transmembrane helix</keyword>
<evidence type="ECO:0000256" key="3">
    <source>
        <dbReference type="ARBA" id="ARBA00022989"/>
    </source>
</evidence>
<evidence type="ECO:0000256" key="2">
    <source>
        <dbReference type="ARBA" id="ARBA00022692"/>
    </source>
</evidence>
<reference evidence="7" key="1">
    <citation type="submission" date="2016-03" db="EMBL/GenBank/DDBJ databases">
        <title>Draft genome sequence of Rosellinia necatrix.</title>
        <authorList>
            <person name="Kanematsu S."/>
        </authorList>
    </citation>
    <scope>NUCLEOTIDE SEQUENCE [LARGE SCALE GENOMIC DNA]</scope>
    <source>
        <strain evidence="7">W97</strain>
    </source>
</reference>
<feature type="domain" description="CWH43-like N-terminal" evidence="6">
    <location>
        <begin position="6"/>
        <end position="221"/>
    </location>
</feature>
<evidence type="ECO:0000256" key="5">
    <source>
        <dbReference type="SAM" id="Phobius"/>
    </source>
</evidence>
<dbReference type="OrthoDB" id="10032492at2759"/>
<feature type="transmembrane region" description="Helical" evidence="5">
    <location>
        <begin position="131"/>
        <end position="151"/>
    </location>
</feature>
<dbReference type="InterPro" id="IPR019402">
    <property type="entry name" value="CWH43_N"/>
</dbReference>
<dbReference type="InterPro" id="IPR050911">
    <property type="entry name" value="DRAM/TMEM150_Autophagy_Mod"/>
</dbReference>
<dbReference type="GO" id="GO:0012505">
    <property type="term" value="C:endomembrane system"/>
    <property type="evidence" value="ECO:0007669"/>
    <property type="project" value="UniProtKB-SubCell"/>
</dbReference>
<name>A0A1W2TLJ1_ROSNE</name>
<feature type="transmembrane region" description="Helical" evidence="5">
    <location>
        <begin position="7"/>
        <end position="30"/>
    </location>
</feature>
<evidence type="ECO:0000313" key="7">
    <source>
        <dbReference type="EMBL" id="GAP89168.1"/>
    </source>
</evidence>
<protein>
    <submittedName>
        <fullName evidence="7">Putative frag1 dram sfk1 family protein</fullName>
    </submittedName>
</protein>
<evidence type="ECO:0000259" key="6">
    <source>
        <dbReference type="Pfam" id="PF10277"/>
    </source>
</evidence>
<dbReference type="EMBL" id="DF977454">
    <property type="protein sequence ID" value="GAP89168.1"/>
    <property type="molecule type" value="Genomic_DNA"/>
</dbReference>
<evidence type="ECO:0000256" key="4">
    <source>
        <dbReference type="ARBA" id="ARBA00023136"/>
    </source>
</evidence>
<feature type="transmembrane region" description="Helical" evidence="5">
    <location>
        <begin position="60"/>
        <end position="77"/>
    </location>
</feature>
<sequence length="301" mass="33495">MPFVAYWVFPIISGLIWLATLLGLFLHWVIDTNERRYSSMEATQTIAYISDIGASELKPLFVVGCVLTTIFLDASFISDRLLRHKGRLVPNTSLGQKVLSGLSIFFAFVGTIGLTFLSGFDTAHYPRLHDVFLLLFILGYLLSAIFICWGFQRLGKKYRQHRILRFSFWVKLTFVLVEFALAIGFGVTRARGDINSSAILEWVVALIFTFYVFSFVIDLWPAVATRDGGRYDLRPMTTNEMQEAIRRGSFADAAALALPRTTDDSQRTLADSGSLPTVIPAAAAAAAPPSRHKPQSIADSL</sequence>
<gene>
    <name evidence="7" type="ORF">SAMD00023353_0901740</name>
</gene>
<comment type="subcellular location">
    <subcellularLocation>
        <location evidence="1">Endomembrane system</location>
        <topology evidence="1">Multi-pass membrane protein</topology>
    </subcellularLocation>
</comment>
<dbReference type="OMA" id="YRSQHRI"/>
<feature type="transmembrane region" description="Helical" evidence="5">
    <location>
        <begin position="163"/>
        <end position="187"/>
    </location>
</feature>
<feature type="transmembrane region" description="Helical" evidence="5">
    <location>
        <begin position="199"/>
        <end position="220"/>
    </location>
</feature>
<dbReference type="PANTHER" id="PTHR21324:SF2">
    <property type="entry name" value="EG:22E5.9 PROTEIN"/>
    <property type="match status" value="1"/>
</dbReference>